<dbReference type="PANTHER" id="PTHR31126:SF73">
    <property type="entry name" value="TYROSINE SPECIFIC PROTEIN PHOSPHATASES DOMAIN-CONTAINING PROTEIN"/>
    <property type="match status" value="1"/>
</dbReference>
<dbReference type="PROSITE" id="PS00383">
    <property type="entry name" value="TYR_PHOSPHATASE_1"/>
    <property type="match status" value="1"/>
</dbReference>
<reference evidence="2" key="1">
    <citation type="journal article" date="2019" name="Beilstein J. Org. Chem.">
        <title>Nanangenines: drimane sesquiterpenoids as the dominant metabolite cohort of a novel Australian fungus, Aspergillus nanangensis.</title>
        <authorList>
            <person name="Lacey H.J."/>
            <person name="Gilchrist C.L.M."/>
            <person name="Crombie A."/>
            <person name="Kalaitzis J.A."/>
            <person name="Vuong D."/>
            <person name="Rutledge P.J."/>
            <person name="Turner P."/>
            <person name="Pitt J.I."/>
            <person name="Lacey E."/>
            <person name="Chooi Y.H."/>
            <person name="Piggott A.M."/>
        </authorList>
    </citation>
    <scope>NUCLEOTIDE SEQUENCE</scope>
    <source>
        <strain evidence="2">MST-FP2251</strain>
    </source>
</reference>
<protein>
    <recommendedName>
        <fullName evidence="1">Tyrosine specific protein phosphatases domain-containing protein</fullName>
    </recommendedName>
</protein>
<accession>A0AAD4CN13</accession>
<feature type="domain" description="Tyrosine specific protein phosphatases" evidence="1">
    <location>
        <begin position="140"/>
        <end position="191"/>
    </location>
</feature>
<dbReference type="Proteomes" id="UP001194746">
    <property type="component" value="Unassembled WGS sequence"/>
</dbReference>
<dbReference type="PROSITE" id="PS50056">
    <property type="entry name" value="TYR_PHOSPHATASE_2"/>
    <property type="match status" value="1"/>
</dbReference>
<dbReference type="InterPro" id="IPR026893">
    <property type="entry name" value="Tyr/Ser_Pase_IphP-type"/>
</dbReference>
<comment type="caution">
    <text evidence="2">The sequence shown here is derived from an EMBL/GenBank/DDBJ whole genome shotgun (WGS) entry which is preliminary data.</text>
</comment>
<dbReference type="GO" id="GO:0004721">
    <property type="term" value="F:phosphoprotein phosphatase activity"/>
    <property type="evidence" value="ECO:0007669"/>
    <property type="project" value="InterPro"/>
</dbReference>
<reference evidence="2" key="2">
    <citation type="submission" date="2020-02" db="EMBL/GenBank/DDBJ databases">
        <authorList>
            <person name="Gilchrist C.L.M."/>
            <person name="Chooi Y.-H."/>
        </authorList>
    </citation>
    <scope>NUCLEOTIDE SEQUENCE</scope>
    <source>
        <strain evidence="2">MST-FP2251</strain>
    </source>
</reference>
<dbReference type="InterPro" id="IPR000387">
    <property type="entry name" value="Tyr_Pase_dom"/>
</dbReference>
<dbReference type="AlphaFoldDB" id="A0AAD4CN13"/>
<dbReference type="InterPro" id="IPR016130">
    <property type="entry name" value="Tyr_Pase_AS"/>
</dbReference>
<organism evidence="2 3">
    <name type="scientific">Aspergillus nanangensis</name>
    <dbReference type="NCBI Taxonomy" id="2582783"/>
    <lineage>
        <taxon>Eukaryota</taxon>
        <taxon>Fungi</taxon>
        <taxon>Dikarya</taxon>
        <taxon>Ascomycota</taxon>
        <taxon>Pezizomycotina</taxon>
        <taxon>Eurotiomycetes</taxon>
        <taxon>Eurotiomycetidae</taxon>
        <taxon>Eurotiales</taxon>
        <taxon>Aspergillaceae</taxon>
        <taxon>Aspergillus</taxon>
        <taxon>Aspergillus subgen. Circumdati</taxon>
    </lineage>
</organism>
<proteinExistence type="predicted"/>
<gene>
    <name evidence="2" type="ORF">FE257_008504</name>
</gene>
<dbReference type="EMBL" id="VCAU01000045">
    <property type="protein sequence ID" value="KAF9888572.1"/>
    <property type="molecule type" value="Genomic_DNA"/>
</dbReference>
<name>A0AAD4CN13_ASPNN</name>
<dbReference type="SUPFAM" id="SSF52799">
    <property type="entry name" value="(Phosphotyrosine protein) phosphatases II"/>
    <property type="match status" value="1"/>
</dbReference>
<evidence type="ECO:0000313" key="3">
    <source>
        <dbReference type="Proteomes" id="UP001194746"/>
    </source>
</evidence>
<evidence type="ECO:0000313" key="2">
    <source>
        <dbReference type="EMBL" id="KAF9888572.1"/>
    </source>
</evidence>
<dbReference type="Gene3D" id="3.90.190.10">
    <property type="entry name" value="Protein tyrosine phosphatase superfamily"/>
    <property type="match status" value="1"/>
</dbReference>
<dbReference type="PANTHER" id="PTHR31126">
    <property type="entry name" value="TYROSINE-PROTEIN PHOSPHATASE"/>
    <property type="match status" value="1"/>
</dbReference>
<evidence type="ECO:0000259" key="1">
    <source>
        <dbReference type="PROSITE" id="PS50056"/>
    </source>
</evidence>
<sequence length="287" mass="31980">MNSHERTMDPKDRLLLLQTDIRTELPLDVVTPIITQPPFVSVPGIFNVRDISNNSAFPAVVHSGIAYRSGVPPTDLSAEAQKALVESLGITTIFDLRRPFERTKAPSPVIQGIENVWMPYAFEAPPPDYTDFGGSDGGIASFTKLYRSYLDTHVPIYRKVFLHIRDRPRDPFLFHCSAGKDRTGVLAALILRVAGCNDNAIIYDYMLTRAGIEPARPKLAALLKGHHGLDDNDLRRTGMVTLFGVQTQGMVGFLQALDELGGAERYLHMRLGLSEEDINIIRRNLRI</sequence>
<dbReference type="InterPro" id="IPR029021">
    <property type="entry name" value="Prot-tyrosine_phosphatase-like"/>
</dbReference>
<keyword evidence="3" id="KW-1185">Reference proteome</keyword>
<dbReference type="Pfam" id="PF13350">
    <property type="entry name" value="Y_phosphatase3"/>
    <property type="match status" value="1"/>
</dbReference>